<dbReference type="PaxDb" id="4113-PGSC0003DMT400006124"/>
<protein>
    <submittedName>
        <fullName evidence="1">RNase H family protein</fullName>
    </submittedName>
</protein>
<organism evidence="1 2">
    <name type="scientific">Solanum tuberosum</name>
    <name type="common">Potato</name>
    <dbReference type="NCBI Taxonomy" id="4113"/>
    <lineage>
        <taxon>Eukaryota</taxon>
        <taxon>Viridiplantae</taxon>
        <taxon>Streptophyta</taxon>
        <taxon>Embryophyta</taxon>
        <taxon>Tracheophyta</taxon>
        <taxon>Spermatophyta</taxon>
        <taxon>Magnoliopsida</taxon>
        <taxon>eudicotyledons</taxon>
        <taxon>Gunneridae</taxon>
        <taxon>Pentapetalae</taxon>
        <taxon>asterids</taxon>
        <taxon>lamiids</taxon>
        <taxon>Solanales</taxon>
        <taxon>Solanaceae</taxon>
        <taxon>Solanoideae</taxon>
        <taxon>Solaneae</taxon>
        <taxon>Solanum</taxon>
    </lineage>
</organism>
<dbReference type="OMA" id="RTCESLW"/>
<reference evidence="2" key="1">
    <citation type="journal article" date="2011" name="Nature">
        <title>Genome sequence and analysis of the tuber crop potato.</title>
        <authorList>
            <consortium name="The Potato Genome Sequencing Consortium"/>
        </authorList>
    </citation>
    <scope>NUCLEOTIDE SEQUENCE [LARGE SCALE GENOMIC DNA]</scope>
    <source>
        <strain evidence="2">cv. DM1-3 516 R44</strain>
    </source>
</reference>
<dbReference type="STRING" id="4113.M0ZQV0"/>
<keyword evidence="2" id="KW-1185">Reference proteome</keyword>
<evidence type="ECO:0000313" key="1">
    <source>
        <dbReference type="EnsemblPlants" id="PGSC0003DMT400006124"/>
    </source>
</evidence>
<dbReference type="Proteomes" id="UP000011115">
    <property type="component" value="Unassembled WGS sequence"/>
</dbReference>
<evidence type="ECO:0000313" key="2">
    <source>
        <dbReference type="Proteomes" id="UP000011115"/>
    </source>
</evidence>
<reference evidence="1" key="2">
    <citation type="submission" date="2015-06" db="UniProtKB">
        <authorList>
            <consortium name="EnsemblPlants"/>
        </authorList>
    </citation>
    <scope>IDENTIFICATION</scope>
    <source>
        <strain evidence="1">DM1-3 516 R44</strain>
    </source>
</reference>
<dbReference type="Gramene" id="PGSC0003DMT400006124">
    <property type="protein sequence ID" value="PGSC0003DMT400006124"/>
    <property type="gene ID" value="PGSC0003DMG400002381"/>
</dbReference>
<sequence length="127" mass="15128">MAKALFAKLWWNFRTSTSSLWSEFMWNKYCKKFHPIMAKGYGVSHVWRKMMTVKDEVEHNIWWQVKAGNSSFWFDNWTQQGALYYVDGENAIEKELKVQELIRGGEWDIQGLRSKLSEEMTTHVVKT</sequence>
<name>M0ZQV0_SOLTU</name>
<dbReference type="InParanoid" id="M0ZQV0"/>
<dbReference type="HOGENOM" id="CLU_1974485_0_0_1"/>
<proteinExistence type="predicted"/>
<accession>M0ZQV0</accession>
<dbReference type="EnsemblPlants" id="PGSC0003DMT400006124">
    <property type="protein sequence ID" value="PGSC0003DMT400006124"/>
    <property type="gene ID" value="PGSC0003DMG400002381"/>
</dbReference>
<dbReference type="AlphaFoldDB" id="M0ZQV0"/>